<reference evidence="1" key="1">
    <citation type="submission" date="2014-09" db="EMBL/GenBank/DDBJ databases">
        <authorList>
            <person name="Magalhaes I.L.F."/>
            <person name="Oliveira U."/>
            <person name="Santos F.R."/>
            <person name="Vidigal T.H.D.A."/>
            <person name="Brescovit A.D."/>
            <person name="Santos A.J."/>
        </authorList>
    </citation>
    <scope>NUCLEOTIDE SEQUENCE</scope>
    <source>
        <tissue evidence="1">Shoot tissue taken approximately 20 cm above the soil surface</tissue>
    </source>
</reference>
<reference evidence="1" key="2">
    <citation type="journal article" date="2015" name="Data Brief">
        <title>Shoot transcriptome of the giant reed, Arundo donax.</title>
        <authorList>
            <person name="Barrero R.A."/>
            <person name="Guerrero F.D."/>
            <person name="Moolhuijzen P."/>
            <person name="Goolsby J.A."/>
            <person name="Tidwell J."/>
            <person name="Bellgard S.E."/>
            <person name="Bellgard M.I."/>
        </authorList>
    </citation>
    <scope>NUCLEOTIDE SEQUENCE</scope>
    <source>
        <tissue evidence="1">Shoot tissue taken approximately 20 cm above the soil surface</tissue>
    </source>
</reference>
<accession>A0A0A9AZG3</accession>
<organism evidence="1">
    <name type="scientific">Arundo donax</name>
    <name type="common">Giant reed</name>
    <name type="synonym">Donax arundinaceus</name>
    <dbReference type="NCBI Taxonomy" id="35708"/>
    <lineage>
        <taxon>Eukaryota</taxon>
        <taxon>Viridiplantae</taxon>
        <taxon>Streptophyta</taxon>
        <taxon>Embryophyta</taxon>
        <taxon>Tracheophyta</taxon>
        <taxon>Spermatophyta</taxon>
        <taxon>Magnoliopsida</taxon>
        <taxon>Liliopsida</taxon>
        <taxon>Poales</taxon>
        <taxon>Poaceae</taxon>
        <taxon>PACMAD clade</taxon>
        <taxon>Arundinoideae</taxon>
        <taxon>Arundineae</taxon>
        <taxon>Arundo</taxon>
    </lineage>
</organism>
<sequence length="34" mass="4007">MSTGPTSWCLNHFICFNKKNKGQQNRSCLSYWIL</sequence>
<name>A0A0A9AZG3_ARUDO</name>
<dbReference type="AlphaFoldDB" id="A0A0A9AZG3"/>
<evidence type="ECO:0000313" key="1">
    <source>
        <dbReference type="EMBL" id="JAD57089.1"/>
    </source>
</evidence>
<proteinExistence type="predicted"/>
<dbReference type="EMBL" id="GBRH01240806">
    <property type="protein sequence ID" value="JAD57089.1"/>
    <property type="molecule type" value="Transcribed_RNA"/>
</dbReference>
<protein>
    <submittedName>
        <fullName evidence="1">Uncharacterized protein</fullName>
    </submittedName>
</protein>